<proteinExistence type="predicted"/>
<name>A0A1W2TVD8_ROSNE</name>
<keyword evidence="2" id="KW-0813">Transport</keyword>
<evidence type="ECO:0000256" key="5">
    <source>
        <dbReference type="ARBA" id="ARBA00023136"/>
    </source>
</evidence>
<sequence>MGHKQNFGLQRNVSAVNATAEKRFFSLARHSLQAQRDMAESTSPKGRGWRFWAIMTSMAVSSLLAGLDATAVSTAMPSIINDLGASQGYVWIANAYLLTTAAFTPIFGQTANIFGRNALTIFAIVTFAVGSAIAGPAPTLGALVVGRAVQGIGCAGLNTMVEMVVCDLVPLRERGKFMGFIFGIYAVSTTVGPLVGGAFASYVTWRWIFYINLPLAAVTLGMVIVSLGALPKGATMSLGSIKRVDFAGNTLLVAAITSILLALTWGGSQYPWSSWRTIVPLVLGLVGLPLFLLFETRVPEPTTPLRLFANRTSFAGLWLAFTHNMLVFWILFVLPVYFQAVLRASAFTSGVDILPTAAVFAPFTIISGGVMTKLGRYRPLLIVGFAFFPLAIGLFTRLDAATTTGYWAGIQVLAAVGIGIVTPVTLPTILTPLPESDVATATATWAFMRGFGTIWGAAIPLAVFNTRAESLVAARLRDNEAARALLADGGAYTLAAGGSLYAALGLDDDPRLAAVVKGIYSDSLKLCWQVGLAFALFGFLLTFLAKEIPMRTELETEFGLAEAAAEKNGQEEAAKAVVEAAAAKPSPAAPTA</sequence>
<keyword evidence="3 7" id="KW-0812">Transmembrane</keyword>
<evidence type="ECO:0000259" key="8">
    <source>
        <dbReference type="PROSITE" id="PS50850"/>
    </source>
</evidence>
<keyword evidence="5 7" id="KW-0472">Membrane</keyword>
<keyword evidence="10" id="KW-1185">Reference proteome</keyword>
<feature type="transmembrane region" description="Helical" evidence="7">
    <location>
        <begin position="207"/>
        <end position="226"/>
    </location>
</feature>
<evidence type="ECO:0000256" key="6">
    <source>
        <dbReference type="ARBA" id="ARBA00023180"/>
    </source>
</evidence>
<dbReference type="Pfam" id="PF07690">
    <property type="entry name" value="MFS_1"/>
    <property type="match status" value="1"/>
</dbReference>
<feature type="transmembrane region" description="Helical" evidence="7">
    <location>
        <begin position="314"/>
        <end position="338"/>
    </location>
</feature>
<evidence type="ECO:0000256" key="3">
    <source>
        <dbReference type="ARBA" id="ARBA00022692"/>
    </source>
</evidence>
<dbReference type="CDD" id="cd17502">
    <property type="entry name" value="MFS_Azr1_MDR_like"/>
    <property type="match status" value="1"/>
</dbReference>
<keyword evidence="4 7" id="KW-1133">Transmembrane helix</keyword>
<dbReference type="AlphaFoldDB" id="A0A1W2TVD8"/>
<comment type="subcellular location">
    <subcellularLocation>
        <location evidence="1">Membrane</location>
        <topology evidence="1">Multi-pass membrane protein</topology>
    </subcellularLocation>
</comment>
<gene>
    <name evidence="9" type="ORF">SAMD00023353_8800310</name>
</gene>
<dbReference type="GO" id="GO:0022857">
    <property type="term" value="F:transmembrane transporter activity"/>
    <property type="evidence" value="ECO:0007669"/>
    <property type="project" value="InterPro"/>
</dbReference>
<dbReference type="OMA" id="WIANAYL"/>
<evidence type="ECO:0000313" key="9">
    <source>
        <dbReference type="EMBL" id="GAP92558.2"/>
    </source>
</evidence>
<dbReference type="PROSITE" id="PS50850">
    <property type="entry name" value="MFS"/>
    <property type="match status" value="1"/>
</dbReference>
<dbReference type="Gene3D" id="1.20.1250.20">
    <property type="entry name" value="MFS general substrate transporter like domains"/>
    <property type="match status" value="2"/>
</dbReference>
<dbReference type="EMBL" id="DF977533">
    <property type="protein sequence ID" value="GAP92558.2"/>
    <property type="molecule type" value="Genomic_DNA"/>
</dbReference>
<keyword evidence="6" id="KW-0325">Glycoprotein</keyword>
<feature type="transmembrane region" description="Helical" evidence="7">
    <location>
        <begin position="119"/>
        <end position="137"/>
    </location>
</feature>
<dbReference type="PANTHER" id="PTHR23501:SF187">
    <property type="entry name" value="MAJOR FACILITATOR SUPERFAMILY (MFS) PROFILE DOMAIN-CONTAINING PROTEIN"/>
    <property type="match status" value="1"/>
</dbReference>
<protein>
    <submittedName>
        <fullName evidence="9">Putative major facilitator superfamily protein</fullName>
    </submittedName>
</protein>
<evidence type="ECO:0000256" key="2">
    <source>
        <dbReference type="ARBA" id="ARBA00022448"/>
    </source>
</evidence>
<feature type="transmembrane region" description="Helical" evidence="7">
    <location>
        <begin position="277"/>
        <end position="294"/>
    </location>
</feature>
<feature type="transmembrane region" description="Helical" evidence="7">
    <location>
        <begin position="177"/>
        <end position="200"/>
    </location>
</feature>
<dbReference type="InterPro" id="IPR011701">
    <property type="entry name" value="MFS"/>
</dbReference>
<accession>A0A1W2TVD8</accession>
<feature type="transmembrane region" description="Helical" evidence="7">
    <location>
        <begin position="526"/>
        <end position="545"/>
    </location>
</feature>
<dbReference type="SUPFAM" id="SSF103473">
    <property type="entry name" value="MFS general substrate transporter"/>
    <property type="match status" value="1"/>
</dbReference>
<dbReference type="Proteomes" id="UP000054516">
    <property type="component" value="Unassembled WGS sequence"/>
</dbReference>
<dbReference type="PANTHER" id="PTHR23501">
    <property type="entry name" value="MAJOR FACILITATOR SUPERFAMILY"/>
    <property type="match status" value="1"/>
</dbReference>
<evidence type="ECO:0000256" key="1">
    <source>
        <dbReference type="ARBA" id="ARBA00004141"/>
    </source>
</evidence>
<feature type="transmembrane region" description="Helical" evidence="7">
    <location>
        <begin position="246"/>
        <end position="265"/>
    </location>
</feature>
<evidence type="ECO:0000313" key="10">
    <source>
        <dbReference type="Proteomes" id="UP000054516"/>
    </source>
</evidence>
<feature type="transmembrane region" description="Helical" evidence="7">
    <location>
        <begin position="446"/>
        <end position="464"/>
    </location>
</feature>
<feature type="transmembrane region" description="Helical" evidence="7">
    <location>
        <begin position="407"/>
        <end position="426"/>
    </location>
</feature>
<dbReference type="InterPro" id="IPR036259">
    <property type="entry name" value="MFS_trans_sf"/>
</dbReference>
<dbReference type="PRINTS" id="PR01036">
    <property type="entry name" value="TCRTETB"/>
</dbReference>
<feature type="transmembrane region" description="Helical" evidence="7">
    <location>
        <begin position="350"/>
        <end position="371"/>
    </location>
</feature>
<dbReference type="GO" id="GO:0005886">
    <property type="term" value="C:plasma membrane"/>
    <property type="evidence" value="ECO:0007669"/>
    <property type="project" value="TreeGrafter"/>
</dbReference>
<evidence type="ECO:0000256" key="4">
    <source>
        <dbReference type="ARBA" id="ARBA00022989"/>
    </source>
</evidence>
<dbReference type="OrthoDB" id="10021397at2759"/>
<dbReference type="InterPro" id="IPR020846">
    <property type="entry name" value="MFS_dom"/>
</dbReference>
<evidence type="ECO:0000256" key="7">
    <source>
        <dbReference type="SAM" id="Phobius"/>
    </source>
</evidence>
<feature type="transmembrane region" description="Helical" evidence="7">
    <location>
        <begin position="377"/>
        <end position="395"/>
    </location>
</feature>
<reference evidence="9" key="1">
    <citation type="submission" date="2016-03" db="EMBL/GenBank/DDBJ databases">
        <title>Draft genome sequence of Rosellinia necatrix.</title>
        <authorList>
            <person name="Kanematsu S."/>
        </authorList>
    </citation>
    <scope>NUCLEOTIDE SEQUENCE [LARGE SCALE GENOMIC DNA]</scope>
    <source>
        <strain evidence="9">W97</strain>
    </source>
</reference>
<feature type="transmembrane region" description="Helical" evidence="7">
    <location>
        <begin position="88"/>
        <end position="107"/>
    </location>
</feature>
<feature type="transmembrane region" description="Helical" evidence="7">
    <location>
        <begin position="51"/>
        <end position="76"/>
    </location>
</feature>
<organism evidence="9">
    <name type="scientific">Rosellinia necatrix</name>
    <name type="common">White root-rot fungus</name>
    <dbReference type="NCBI Taxonomy" id="77044"/>
    <lineage>
        <taxon>Eukaryota</taxon>
        <taxon>Fungi</taxon>
        <taxon>Dikarya</taxon>
        <taxon>Ascomycota</taxon>
        <taxon>Pezizomycotina</taxon>
        <taxon>Sordariomycetes</taxon>
        <taxon>Xylariomycetidae</taxon>
        <taxon>Xylariales</taxon>
        <taxon>Xylariaceae</taxon>
        <taxon>Rosellinia</taxon>
    </lineage>
</organism>
<feature type="domain" description="Major facilitator superfamily (MFS) profile" evidence="8">
    <location>
        <begin position="54"/>
        <end position="550"/>
    </location>
</feature>
<feature type="transmembrane region" description="Helical" evidence="7">
    <location>
        <begin position="485"/>
        <end position="506"/>
    </location>
</feature>